<accession>A0A2Z7D0C5</accession>
<evidence type="ECO:0000313" key="2">
    <source>
        <dbReference type="EMBL" id="KZV51985.1"/>
    </source>
</evidence>
<sequence>MASLSRRNAPSSHERSKYLHIPVEIIEEILAYLPIKEAASLSILSKRFSNSWKFSRDLSFTKEISRKFSKEEFVKLINDRILDFSDTNMRRFSLYFDPTDLVSLVKYWVHRAIHCGITELELDFTTAEATHMISHFLSHINNLKILKLNKCELDVIPRPNGVCPLLQITLQNVRVPSFTLQEIFSCCLMLRTLELMDCELIYNLKIFGQDLKSFTVLVVKNCNNVLAMRINAPSLHSFHYEGKICEFRFESDFPHLNNVVLNITSPRAFQLLRHRNQVIIALANITKLAVSHTFLEALATRFGLYGYMEMDFYLWKLKEFNLLVGGESNINPLDIAIFLKRCPCVERVLIDVGKYAFAESLFWERHGRKNFIGFGALFPLLRFVKIKGFTLKEMHVSMARLFLKNAPYLQNLVIIGARNEMSALRVTPEWLAGGIWTNAKIEMHEYMRDSSPTFPSV</sequence>
<dbReference type="InterPro" id="IPR055357">
    <property type="entry name" value="LRR_At1g61320_AtMIF1"/>
</dbReference>
<dbReference type="Gene3D" id="3.80.10.10">
    <property type="entry name" value="Ribonuclease Inhibitor"/>
    <property type="match status" value="1"/>
</dbReference>
<proteinExistence type="predicted"/>
<dbReference type="Pfam" id="PF00646">
    <property type="entry name" value="F-box"/>
    <property type="match status" value="1"/>
</dbReference>
<gene>
    <name evidence="2" type="ORF">F511_08595</name>
</gene>
<protein>
    <recommendedName>
        <fullName evidence="1">F-box domain-containing protein</fullName>
    </recommendedName>
</protein>
<keyword evidence="3" id="KW-1185">Reference proteome</keyword>
<dbReference type="AlphaFoldDB" id="A0A2Z7D0C5"/>
<evidence type="ECO:0000259" key="1">
    <source>
        <dbReference type="PROSITE" id="PS50181"/>
    </source>
</evidence>
<dbReference type="InterPro" id="IPR001810">
    <property type="entry name" value="F-box_dom"/>
</dbReference>
<dbReference type="InterPro" id="IPR036047">
    <property type="entry name" value="F-box-like_dom_sf"/>
</dbReference>
<dbReference type="InterPro" id="IPR032675">
    <property type="entry name" value="LRR_dom_sf"/>
</dbReference>
<dbReference type="InterPro" id="IPR053772">
    <property type="entry name" value="At1g61320/At1g61330-like"/>
</dbReference>
<dbReference type="SUPFAM" id="SSF81383">
    <property type="entry name" value="F-box domain"/>
    <property type="match status" value="1"/>
</dbReference>
<reference evidence="2 3" key="1">
    <citation type="journal article" date="2015" name="Proc. Natl. Acad. Sci. U.S.A.">
        <title>The resurrection genome of Boea hygrometrica: A blueprint for survival of dehydration.</title>
        <authorList>
            <person name="Xiao L."/>
            <person name="Yang G."/>
            <person name="Zhang L."/>
            <person name="Yang X."/>
            <person name="Zhao S."/>
            <person name="Ji Z."/>
            <person name="Zhou Q."/>
            <person name="Hu M."/>
            <person name="Wang Y."/>
            <person name="Chen M."/>
            <person name="Xu Y."/>
            <person name="Jin H."/>
            <person name="Xiao X."/>
            <person name="Hu G."/>
            <person name="Bao F."/>
            <person name="Hu Y."/>
            <person name="Wan P."/>
            <person name="Li L."/>
            <person name="Deng X."/>
            <person name="Kuang T."/>
            <person name="Xiang C."/>
            <person name="Zhu J.K."/>
            <person name="Oliver M.J."/>
            <person name="He Y."/>
        </authorList>
    </citation>
    <scope>NUCLEOTIDE SEQUENCE [LARGE SCALE GENOMIC DNA]</scope>
    <source>
        <strain evidence="3">cv. XS01</strain>
    </source>
</reference>
<dbReference type="SUPFAM" id="SSF52058">
    <property type="entry name" value="L domain-like"/>
    <property type="match status" value="1"/>
</dbReference>
<dbReference type="PANTHER" id="PTHR34145:SF77">
    <property type="match status" value="1"/>
</dbReference>
<dbReference type="SMART" id="SM00256">
    <property type="entry name" value="FBOX"/>
    <property type="match status" value="1"/>
</dbReference>
<dbReference type="Proteomes" id="UP000250235">
    <property type="component" value="Unassembled WGS sequence"/>
</dbReference>
<dbReference type="EMBL" id="KQ991552">
    <property type="protein sequence ID" value="KZV51985.1"/>
    <property type="molecule type" value="Genomic_DNA"/>
</dbReference>
<dbReference type="Pfam" id="PF23622">
    <property type="entry name" value="LRR_At1g61320_AtMIF1"/>
    <property type="match status" value="1"/>
</dbReference>
<dbReference type="PANTHER" id="PTHR34145">
    <property type="entry name" value="OS02G0105600 PROTEIN"/>
    <property type="match status" value="1"/>
</dbReference>
<evidence type="ECO:0000313" key="3">
    <source>
        <dbReference type="Proteomes" id="UP000250235"/>
    </source>
</evidence>
<organism evidence="2 3">
    <name type="scientific">Dorcoceras hygrometricum</name>
    <dbReference type="NCBI Taxonomy" id="472368"/>
    <lineage>
        <taxon>Eukaryota</taxon>
        <taxon>Viridiplantae</taxon>
        <taxon>Streptophyta</taxon>
        <taxon>Embryophyta</taxon>
        <taxon>Tracheophyta</taxon>
        <taxon>Spermatophyta</taxon>
        <taxon>Magnoliopsida</taxon>
        <taxon>eudicotyledons</taxon>
        <taxon>Gunneridae</taxon>
        <taxon>Pentapetalae</taxon>
        <taxon>asterids</taxon>
        <taxon>lamiids</taxon>
        <taxon>Lamiales</taxon>
        <taxon>Gesneriaceae</taxon>
        <taxon>Didymocarpoideae</taxon>
        <taxon>Trichosporeae</taxon>
        <taxon>Loxocarpinae</taxon>
        <taxon>Dorcoceras</taxon>
    </lineage>
</organism>
<dbReference type="OrthoDB" id="673865at2759"/>
<feature type="domain" description="F-box" evidence="1">
    <location>
        <begin position="15"/>
        <end position="63"/>
    </location>
</feature>
<dbReference type="PROSITE" id="PS50181">
    <property type="entry name" value="FBOX"/>
    <property type="match status" value="1"/>
</dbReference>
<name>A0A2Z7D0C5_9LAMI</name>